<dbReference type="SUPFAM" id="SSF47473">
    <property type="entry name" value="EF-hand"/>
    <property type="match status" value="1"/>
</dbReference>
<dbReference type="PANTHER" id="PTHR23049">
    <property type="entry name" value="MYOSIN REGULATORY LIGHT CHAIN 2"/>
    <property type="match status" value="1"/>
</dbReference>
<reference evidence="8" key="1">
    <citation type="submission" date="2016-11" db="UniProtKB">
        <authorList>
            <consortium name="WormBaseParasite"/>
        </authorList>
    </citation>
    <scope>IDENTIFICATION</scope>
</reference>
<name>A0A1I8F2D7_9PLAT</name>
<dbReference type="AlphaFoldDB" id="A0A1I8F2D7"/>
<sequence>MFSEQSVQEFKAYFESALNEGEVLYAFRPARLVGVFDCCMTLLDFSQFALRINAARWTEFVENFSGCCRDTGPAPPPFSGCCRDTGPAPAPCSLAVAATLALPRPLFSGCCRDTGLGALPAPCSLAVARHWPRCPAPALFSGCCRDTGLGALPRPPVLWLFRDTGLGALPPPPVLWLISASSSLPLSSLYVGQMSEAFNMIDINKDGFIDAEDLSEILVSLGKNEVGLQQYAEEMRGPGPIINFTMFLTLFGEKMSGSDPEETIKNAFGCFDPEGSGQISEERLREILTTMGDRWTDEQSLTSSCTELRCRTAGLITPSLRR</sequence>
<keyword evidence="7" id="KW-1185">Reference proteome</keyword>
<evidence type="ECO:0000256" key="1">
    <source>
        <dbReference type="ARBA" id="ARBA00022737"/>
    </source>
</evidence>
<accession>A0A1I8F2D7</accession>
<dbReference type="InterPro" id="IPR018247">
    <property type="entry name" value="EF_Hand_1_Ca_BS"/>
</dbReference>
<dbReference type="Gene3D" id="1.10.238.10">
    <property type="entry name" value="EF-hand"/>
    <property type="match status" value="2"/>
</dbReference>
<dbReference type="InterPro" id="IPR002048">
    <property type="entry name" value="EF_hand_dom"/>
</dbReference>
<keyword evidence="1" id="KW-0677">Repeat</keyword>
<proteinExistence type="predicted"/>
<evidence type="ECO:0000313" key="8">
    <source>
        <dbReference type="WBParaSite" id="maker-unitig_15152-snap-gene-0.1-mRNA-1"/>
    </source>
</evidence>
<dbReference type="Proteomes" id="UP000095280">
    <property type="component" value="Unplaced"/>
</dbReference>
<dbReference type="InterPro" id="IPR011992">
    <property type="entry name" value="EF-hand-dom_pair"/>
</dbReference>
<dbReference type="InterPro" id="IPR050403">
    <property type="entry name" value="Myosin_RLC"/>
</dbReference>
<dbReference type="WBParaSite" id="maker-unitig_15152-snap-gene-0.1-mRNA-1">
    <property type="protein sequence ID" value="maker-unitig_15152-snap-gene-0.1-mRNA-1"/>
    <property type="gene ID" value="maker-unitig_15152-snap-gene-0.1"/>
</dbReference>
<dbReference type="CDD" id="cd00051">
    <property type="entry name" value="EFh"/>
    <property type="match status" value="1"/>
</dbReference>
<keyword evidence="5" id="KW-0514">Muscle protein</keyword>
<dbReference type="PROSITE" id="PS00018">
    <property type="entry name" value="EF_HAND_1"/>
    <property type="match status" value="1"/>
</dbReference>
<protein>
    <submittedName>
        <fullName evidence="8">EF-hand domain-containing protein</fullName>
    </submittedName>
</protein>
<evidence type="ECO:0000256" key="5">
    <source>
        <dbReference type="ARBA" id="ARBA00023179"/>
    </source>
</evidence>
<evidence type="ECO:0000256" key="3">
    <source>
        <dbReference type="ARBA" id="ARBA00023123"/>
    </source>
</evidence>
<dbReference type="GO" id="GO:0005509">
    <property type="term" value="F:calcium ion binding"/>
    <property type="evidence" value="ECO:0007669"/>
    <property type="project" value="InterPro"/>
</dbReference>
<keyword evidence="3" id="KW-0518">Myosin</keyword>
<dbReference type="PROSITE" id="PS50222">
    <property type="entry name" value="EF_HAND_2"/>
    <property type="match status" value="2"/>
</dbReference>
<evidence type="ECO:0000256" key="2">
    <source>
        <dbReference type="ARBA" id="ARBA00022837"/>
    </source>
</evidence>
<organism evidence="7 8">
    <name type="scientific">Macrostomum lignano</name>
    <dbReference type="NCBI Taxonomy" id="282301"/>
    <lineage>
        <taxon>Eukaryota</taxon>
        <taxon>Metazoa</taxon>
        <taxon>Spiralia</taxon>
        <taxon>Lophotrochozoa</taxon>
        <taxon>Platyhelminthes</taxon>
        <taxon>Rhabditophora</taxon>
        <taxon>Macrostomorpha</taxon>
        <taxon>Macrostomida</taxon>
        <taxon>Macrostomidae</taxon>
        <taxon>Macrostomum</taxon>
    </lineage>
</organism>
<evidence type="ECO:0000313" key="7">
    <source>
        <dbReference type="Proteomes" id="UP000095280"/>
    </source>
</evidence>
<feature type="domain" description="EF-hand" evidence="6">
    <location>
        <begin position="259"/>
        <end position="294"/>
    </location>
</feature>
<keyword evidence="4" id="KW-0505">Motor protein</keyword>
<dbReference type="SMART" id="SM00054">
    <property type="entry name" value="EFh"/>
    <property type="match status" value="2"/>
</dbReference>
<feature type="domain" description="EF-hand" evidence="6">
    <location>
        <begin position="189"/>
        <end position="224"/>
    </location>
</feature>
<dbReference type="Pfam" id="PF13499">
    <property type="entry name" value="EF-hand_7"/>
    <property type="match status" value="1"/>
</dbReference>
<dbReference type="FunFam" id="1.10.238.10:FF:000001">
    <property type="entry name" value="Calmodulin 1"/>
    <property type="match status" value="1"/>
</dbReference>
<evidence type="ECO:0000259" key="6">
    <source>
        <dbReference type="PROSITE" id="PS50222"/>
    </source>
</evidence>
<keyword evidence="2" id="KW-0106">Calcium</keyword>
<evidence type="ECO:0000256" key="4">
    <source>
        <dbReference type="ARBA" id="ARBA00023175"/>
    </source>
</evidence>
<dbReference type="GO" id="GO:0016459">
    <property type="term" value="C:myosin complex"/>
    <property type="evidence" value="ECO:0007669"/>
    <property type="project" value="UniProtKB-KW"/>
</dbReference>